<name>A0A3G8XLR8_9FLAO</name>
<dbReference type="Pfam" id="PF00291">
    <property type="entry name" value="PALP"/>
    <property type="match status" value="1"/>
</dbReference>
<dbReference type="EMBL" id="CP034159">
    <property type="protein sequence ID" value="AZI34445.1"/>
    <property type="molecule type" value="Genomic_DNA"/>
</dbReference>
<dbReference type="PANTHER" id="PTHR43780">
    <property type="entry name" value="1-AMINOCYCLOPROPANE-1-CARBOXYLATE DEAMINASE-RELATED"/>
    <property type="match status" value="1"/>
</dbReference>
<protein>
    <submittedName>
        <fullName evidence="7">Pyridoxal-phosphate dependent enzyme</fullName>
    </submittedName>
</protein>
<dbReference type="AlphaFoldDB" id="A0A3G8XLR8"/>
<evidence type="ECO:0000256" key="5">
    <source>
        <dbReference type="PIRSR" id="PIRSR006278-2"/>
    </source>
</evidence>
<dbReference type="KEGG" id="ccas:EIB73_07015"/>
<dbReference type="InterPro" id="IPR036052">
    <property type="entry name" value="TrpB-like_PALP_sf"/>
</dbReference>
<evidence type="ECO:0000256" key="1">
    <source>
        <dbReference type="ARBA" id="ARBA00001933"/>
    </source>
</evidence>
<keyword evidence="8" id="KW-1185">Reference proteome</keyword>
<gene>
    <name evidence="7" type="ORF">EIB73_07015</name>
</gene>
<evidence type="ECO:0000256" key="3">
    <source>
        <dbReference type="ARBA" id="ARBA00022898"/>
    </source>
</evidence>
<proteinExistence type="inferred from homology"/>
<evidence type="ECO:0000256" key="2">
    <source>
        <dbReference type="ARBA" id="ARBA00008639"/>
    </source>
</evidence>
<feature type="domain" description="Tryptophan synthase beta chain-like PALP" evidence="6">
    <location>
        <begin position="14"/>
        <end position="277"/>
    </location>
</feature>
<comment type="similarity">
    <text evidence="2">Belongs to the ACC deaminase/D-cysteine desulfhydrase family.</text>
</comment>
<dbReference type="SUPFAM" id="SSF53686">
    <property type="entry name" value="Tryptophan synthase beta subunit-like PLP-dependent enzymes"/>
    <property type="match status" value="1"/>
</dbReference>
<evidence type="ECO:0000313" key="8">
    <source>
        <dbReference type="Proteomes" id="UP000270185"/>
    </source>
</evidence>
<evidence type="ECO:0000313" key="7">
    <source>
        <dbReference type="EMBL" id="AZI34445.1"/>
    </source>
</evidence>
<dbReference type="Proteomes" id="UP000270185">
    <property type="component" value="Chromosome"/>
</dbReference>
<dbReference type="Gene3D" id="3.40.50.1100">
    <property type="match status" value="2"/>
</dbReference>
<organism evidence="7 8">
    <name type="scientific">Kaistella carnis</name>
    <dbReference type="NCBI Taxonomy" id="1241979"/>
    <lineage>
        <taxon>Bacteria</taxon>
        <taxon>Pseudomonadati</taxon>
        <taxon>Bacteroidota</taxon>
        <taxon>Flavobacteriia</taxon>
        <taxon>Flavobacteriales</taxon>
        <taxon>Weeksellaceae</taxon>
        <taxon>Chryseobacterium group</taxon>
        <taxon>Kaistella</taxon>
    </lineage>
</organism>
<dbReference type="GO" id="GO:0019148">
    <property type="term" value="F:D-cysteine desulfhydrase activity"/>
    <property type="evidence" value="ECO:0007669"/>
    <property type="project" value="TreeGrafter"/>
</dbReference>
<dbReference type="InterPro" id="IPR027278">
    <property type="entry name" value="ACCD_DCysDesulf"/>
</dbReference>
<feature type="active site" description="Nucleophile" evidence="4">
    <location>
        <position position="64"/>
    </location>
</feature>
<sequence length="299" mass="33949">MPTVSIPIIQIPLQKNIHLFLKREDLIHAQISGNKYWKLFYNINSYLEQSPENPFIITFGGAFSNHIAAVAALGKVYQLKTLGIIRGEEIQDKWKENPTLKLAQQNGMDFQFVTRSAYKDKYALTQSLQKEFPTALIIPEGGTNESAVEGIQFMLKEETKSFDYLCIAVGTGGTVAGISRFAEKNQQVLGFKVVDDRSLNDKVLELSKRKNFKLLEAHDGGYGKISDENIRFINDFNEIYNIQLDPIYTGKMMMMLFKLINEDYFPAGSKILTFHTGGLQGIFGANELLKKQNRELIRF</sequence>
<keyword evidence="3 5" id="KW-0663">Pyridoxal phosphate</keyword>
<dbReference type="InterPro" id="IPR001926">
    <property type="entry name" value="TrpB-like_PALP"/>
</dbReference>
<dbReference type="PANTHER" id="PTHR43780:SF2">
    <property type="entry name" value="1-AMINOCYCLOPROPANE-1-CARBOXYLATE DEAMINASE-RELATED"/>
    <property type="match status" value="1"/>
</dbReference>
<accession>A0A3G8XLR8</accession>
<comment type="cofactor">
    <cofactor evidence="1">
        <name>pyridoxal 5'-phosphate</name>
        <dbReference type="ChEBI" id="CHEBI:597326"/>
    </cofactor>
</comment>
<dbReference type="OrthoDB" id="9801249at2"/>
<evidence type="ECO:0000256" key="4">
    <source>
        <dbReference type="PIRSR" id="PIRSR006278-1"/>
    </source>
</evidence>
<evidence type="ECO:0000259" key="6">
    <source>
        <dbReference type="Pfam" id="PF00291"/>
    </source>
</evidence>
<dbReference type="PIRSF" id="PIRSF006278">
    <property type="entry name" value="ACCD_DCysDesulf"/>
    <property type="match status" value="1"/>
</dbReference>
<feature type="modified residue" description="N6-(pyridoxal phosphate)lysine" evidence="5">
    <location>
        <position position="35"/>
    </location>
</feature>
<reference evidence="8" key="1">
    <citation type="submission" date="2018-11" db="EMBL/GenBank/DDBJ databases">
        <title>Proposal to divide the Flavobacteriaceae and reorganize its genera based on Amino Acid Identity values calculated from whole genome sequences.</title>
        <authorList>
            <person name="Nicholson A.C."/>
            <person name="Gulvik C.A."/>
            <person name="Whitney A.M."/>
            <person name="Humrighouse B.W."/>
            <person name="Bell M."/>
            <person name="Holmes B."/>
            <person name="Steigerwalt A.G."/>
            <person name="Villarma A."/>
            <person name="Sheth M."/>
            <person name="Batra D."/>
            <person name="Pryor J."/>
            <person name="Bernardet J.-F."/>
            <person name="Hugo C."/>
            <person name="Kampfer P."/>
            <person name="Newman J.D."/>
            <person name="McQuiston J.R."/>
        </authorList>
    </citation>
    <scope>NUCLEOTIDE SEQUENCE [LARGE SCALE GENOMIC DNA]</scope>
    <source>
        <strain evidence="8">G0081</strain>
    </source>
</reference>